<organism evidence="1 2">
    <name type="scientific">Rhabditophanes sp. KR3021</name>
    <dbReference type="NCBI Taxonomy" id="114890"/>
    <lineage>
        <taxon>Eukaryota</taxon>
        <taxon>Metazoa</taxon>
        <taxon>Ecdysozoa</taxon>
        <taxon>Nematoda</taxon>
        <taxon>Chromadorea</taxon>
        <taxon>Rhabditida</taxon>
        <taxon>Tylenchina</taxon>
        <taxon>Panagrolaimomorpha</taxon>
        <taxon>Strongyloidoidea</taxon>
        <taxon>Alloionematidae</taxon>
        <taxon>Rhabditophanes</taxon>
    </lineage>
</organism>
<reference evidence="2" key="1">
    <citation type="submission" date="2016-11" db="UniProtKB">
        <authorList>
            <consortium name="WormBaseParasite"/>
        </authorList>
    </citation>
    <scope>IDENTIFICATION</scope>
    <source>
        <strain evidence="2">KR3021</strain>
    </source>
</reference>
<proteinExistence type="predicted"/>
<protein>
    <submittedName>
        <fullName evidence="2">Uncharacterized protein</fullName>
    </submittedName>
</protein>
<sequence>MIYLFPELEKILAETAKLRKKEAELKSLNESLNQKMKAKKREMERTEIKAKRQLKLIEANGESENKLTVEVEDWKQAIANAGISNEALMKEVTQETISAKVNATKMKKARADSKVATQLLNGNFKSKVEKKLADLKKLMNDKKNHCIAEEAEVLRLENEWAGIDITFTPIRLRKAVQKKITDDARLIKRKNDALKAQVSFGRR</sequence>
<accession>A0AC35UFP7</accession>
<dbReference type="Proteomes" id="UP000095286">
    <property type="component" value="Unplaced"/>
</dbReference>
<name>A0AC35UFP7_9BILA</name>
<evidence type="ECO:0000313" key="1">
    <source>
        <dbReference type="Proteomes" id="UP000095286"/>
    </source>
</evidence>
<evidence type="ECO:0000313" key="2">
    <source>
        <dbReference type="WBParaSite" id="RSKR_0001068700.1"/>
    </source>
</evidence>
<dbReference type="WBParaSite" id="RSKR_0001068700.1">
    <property type="protein sequence ID" value="RSKR_0001068700.1"/>
    <property type="gene ID" value="RSKR_0001068700"/>
</dbReference>